<evidence type="ECO:0000313" key="3">
    <source>
        <dbReference type="EMBL" id="KAK6517699.1"/>
    </source>
</evidence>
<feature type="compositionally biased region" description="Polar residues" evidence="1">
    <location>
        <begin position="80"/>
        <end position="97"/>
    </location>
</feature>
<evidence type="ECO:0000256" key="2">
    <source>
        <dbReference type="SAM" id="SignalP"/>
    </source>
</evidence>
<keyword evidence="2" id="KW-0732">Signal</keyword>
<gene>
    <name evidence="3" type="ORF">TWF506_004881</name>
</gene>
<feature type="region of interest" description="Disordered" evidence="1">
    <location>
        <begin position="411"/>
        <end position="532"/>
    </location>
</feature>
<feature type="compositionally biased region" description="Polar residues" evidence="1">
    <location>
        <begin position="516"/>
        <end position="532"/>
    </location>
</feature>
<feature type="signal peptide" evidence="2">
    <location>
        <begin position="1"/>
        <end position="18"/>
    </location>
</feature>
<reference evidence="3 4" key="1">
    <citation type="submission" date="2019-10" db="EMBL/GenBank/DDBJ databases">
        <authorList>
            <person name="Palmer J.M."/>
        </authorList>
    </citation>
    <scope>NUCLEOTIDE SEQUENCE [LARGE SCALE GENOMIC DNA]</scope>
    <source>
        <strain evidence="3 4">TWF506</strain>
    </source>
</reference>
<dbReference type="EMBL" id="JAVHJM010000002">
    <property type="protein sequence ID" value="KAK6517699.1"/>
    <property type="molecule type" value="Genomic_DNA"/>
</dbReference>
<dbReference type="AlphaFoldDB" id="A0AAN8ND94"/>
<feature type="chain" id="PRO_5043049150" evidence="2">
    <location>
        <begin position="19"/>
        <end position="617"/>
    </location>
</feature>
<comment type="caution">
    <text evidence="3">The sequence shown here is derived from an EMBL/GenBank/DDBJ whole genome shotgun (WGS) entry which is preliminary data.</text>
</comment>
<feature type="compositionally biased region" description="Gly residues" evidence="1">
    <location>
        <begin position="447"/>
        <end position="485"/>
    </location>
</feature>
<name>A0AAN8ND94_9PEZI</name>
<feature type="region of interest" description="Disordered" evidence="1">
    <location>
        <begin position="80"/>
        <end position="153"/>
    </location>
</feature>
<evidence type="ECO:0000256" key="1">
    <source>
        <dbReference type="SAM" id="MobiDB-lite"/>
    </source>
</evidence>
<keyword evidence="4" id="KW-1185">Reference proteome</keyword>
<feature type="compositionally biased region" description="Polar residues" evidence="1">
    <location>
        <begin position="105"/>
        <end position="143"/>
    </location>
</feature>
<proteinExistence type="predicted"/>
<evidence type="ECO:0000313" key="4">
    <source>
        <dbReference type="Proteomes" id="UP001307849"/>
    </source>
</evidence>
<sequence>MHLHLFLAAQLLIAGVSPSPLDSRPGKHMVASAARSSQLRETPSISSSTLAITSSGHHNIEHPTSQTRTLGTARASILPTATTESYLNPTPSSTLSSDWGHESKYPNTTPNKADQSAIGNITTSHSISVVKSTSDDPTPSSKKQTYKVKPVHSQPTLTLSISKLAANSENPKDNQLVATKSITKPGVTLALSNPGDKRYGNELGPQFFYESPPSVKCWPIDTIISGGGRAPGSWPKLPPRKGVDAKRYEASRPDFKRLIRLRGRKVVRGDVAKTLRKCHLCLCDPNNPEMGIYPQVYTTKLPPINCADYQAAKCKHWYGCVCWTDLGQPRPTTTGEPDHGEWQRAINRIPQLVRQQNPDWMWQHYAEAVGFPEITFPLGYSAEADEMDAEGEDDDMWAPVAEQPLLLLGPDQLEPQGETADEHTAQVESSTNQLERLHISSSSGGFHSPGGQWGGDSSGSSPQGGFGGFHGGWGWGDGGSGGGAGAVRRRAASEKQSSTTDTSYSRAQPPKGPYQLSKNQPPEPPTKTSNLPSQTCLQWADVPSFPKAATRLSIGEIYSQEHYDMLIWLCNRDCGCALSPKDPQKQYYDCKAPPKSLPPGTEPLILYCAEICFCGKP</sequence>
<feature type="compositionally biased region" description="Polar residues" evidence="1">
    <location>
        <begin position="494"/>
        <end position="506"/>
    </location>
</feature>
<accession>A0AAN8ND94</accession>
<dbReference type="Proteomes" id="UP001307849">
    <property type="component" value="Unassembled WGS sequence"/>
</dbReference>
<protein>
    <submittedName>
        <fullName evidence="3">Uncharacterized protein</fullName>
    </submittedName>
</protein>
<organism evidence="3 4">
    <name type="scientific">Arthrobotrys conoides</name>
    <dbReference type="NCBI Taxonomy" id="74498"/>
    <lineage>
        <taxon>Eukaryota</taxon>
        <taxon>Fungi</taxon>
        <taxon>Dikarya</taxon>
        <taxon>Ascomycota</taxon>
        <taxon>Pezizomycotina</taxon>
        <taxon>Orbiliomycetes</taxon>
        <taxon>Orbiliales</taxon>
        <taxon>Orbiliaceae</taxon>
        <taxon>Arthrobotrys</taxon>
    </lineage>
</organism>